<dbReference type="EMBL" id="BAFN01000001">
    <property type="protein sequence ID" value="GAN35094.1"/>
    <property type="molecule type" value="Genomic_DNA"/>
</dbReference>
<dbReference type="InterPro" id="IPR013974">
    <property type="entry name" value="SAF"/>
</dbReference>
<dbReference type="Gene3D" id="3.90.1210.10">
    <property type="entry name" value="Antifreeze-like/N-acetylneuraminic acid synthase C-terminal domain"/>
    <property type="match status" value="1"/>
</dbReference>
<evidence type="ECO:0000313" key="5">
    <source>
        <dbReference type="EMBL" id="GAN35094.1"/>
    </source>
</evidence>
<dbReference type="InterPro" id="IPR006190">
    <property type="entry name" value="SAF_AFP_Neu5Ac"/>
</dbReference>
<dbReference type="SUPFAM" id="SSF51269">
    <property type="entry name" value="AFP III-like domain"/>
    <property type="match status" value="1"/>
</dbReference>
<organism evidence="5 6">
    <name type="scientific">Candidatus Brocadia sinica JPN1</name>
    <dbReference type="NCBI Taxonomy" id="1197129"/>
    <lineage>
        <taxon>Bacteria</taxon>
        <taxon>Pseudomonadati</taxon>
        <taxon>Planctomycetota</taxon>
        <taxon>Candidatus Brocadiia</taxon>
        <taxon>Candidatus Brocadiales</taxon>
        <taxon>Candidatus Brocadiaceae</taxon>
        <taxon>Candidatus Brocadia</taxon>
    </lineage>
</organism>
<dbReference type="Gene3D" id="2.30.30.760">
    <property type="match status" value="1"/>
</dbReference>
<keyword evidence="3" id="KW-0574">Periplasm</keyword>
<accession>A0ABQ0K212</accession>
<keyword evidence="2" id="KW-0732">Signal</keyword>
<keyword evidence="6" id="KW-1185">Reference proteome</keyword>
<comment type="caution">
    <text evidence="5">The sequence shown here is derived from an EMBL/GenBank/DDBJ whole genome shotgun (WGS) entry which is preliminary data.</text>
</comment>
<proteinExistence type="predicted"/>
<evidence type="ECO:0000256" key="1">
    <source>
        <dbReference type="ARBA" id="ARBA00004418"/>
    </source>
</evidence>
<dbReference type="NCBIfam" id="TIGR03170">
    <property type="entry name" value="flgA_cterm"/>
    <property type="match status" value="1"/>
</dbReference>
<protein>
    <recommendedName>
        <fullName evidence="4">AFP-like domain-containing protein</fullName>
    </recommendedName>
</protein>
<reference evidence="6" key="1">
    <citation type="journal article" date="2015" name="Genome Announc.">
        <title>Draft Genome Sequence of an Anaerobic Ammonium-Oxidizing Bacterium, "Candidatus Brocadia sinica".</title>
        <authorList>
            <person name="Oshiki M."/>
            <person name="Shinyako-Hata K."/>
            <person name="Satoh H."/>
            <person name="Okabe S."/>
        </authorList>
    </citation>
    <scope>NUCLEOTIDE SEQUENCE [LARGE SCALE GENOMIC DNA]</scope>
    <source>
        <strain evidence="6">JPN1</strain>
    </source>
</reference>
<dbReference type="PANTHER" id="PTHR36307:SF1">
    <property type="entry name" value="FLAGELLA BASAL BODY P-RING FORMATION PROTEIN FLGA"/>
    <property type="match status" value="1"/>
</dbReference>
<dbReference type="InterPro" id="IPR039246">
    <property type="entry name" value="Flagellar_FlgA"/>
</dbReference>
<sequence length="323" mass="36268">MKLNFLIPLPIIILFTFHTAIGERITIEIKDKVILPEKQITLGDIACVSCNDPSLSERVSDILIGNTPWPGNVRKIERDTINARLMDEGINLSDITYGSTTSSLISVESITISGEYILKKAKEYLQSKLFQPEREIIIESDRPPRDKLLPANEGTIRLAASQIDATKDRGNVQLIVHIFVNDKQYLKIPVFFNIRVYEDIVTSNRKIDRNDILSMDTLTIKRMETTKLAGLTFNNAEDLIGKRVIRPILPNTPITAEIVDNPPAIKKGDFIKIFVQAGNLHVVTKGIAKEDGYLGKIIRIKNIDSNKELYGRVEDSASVKVVF</sequence>
<evidence type="ECO:0000256" key="2">
    <source>
        <dbReference type="ARBA" id="ARBA00022729"/>
    </source>
</evidence>
<dbReference type="PROSITE" id="PS50844">
    <property type="entry name" value="AFP_LIKE"/>
    <property type="match status" value="1"/>
</dbReference>
<comment type="subcellular location">
    <subcellularLocation>
        <location evidence="1">Periplasm</location>
    </subcellularLocation>
</comment>
<name>A0ABQ0K212_9BACT</name>
<dbReference type="Proteomes" id="UP000032309">
    <property type="component" value="Unassembled WGS sequence"/>
</dbReference>
<dbReference type="RefSeq" id="WP_157842602.1">
    <property type="nucleotide sequence ID" value="NZ_BAFN01000001.1"/>
</dbReference>
<dbReference type="CDD" id="cd11614">
    <property type="entry name" value="SAF_CpaB_FlgA_like"/>
    <property type="match status" value="1"/>
</dbReference>
<dbReference type="SMART" id="SM00858">
    <property type="entry name" value="SAF"/>
    <property type="match status" value="1"/>
</dbReference>
<dbReference type="PANTHER" id="PTHR36307">
    <property type="entry name" value="FLAGELLA BASAL BODY P-RING FORMATION PROTEIN FLGA"/>
    <property type="match status" value="1"/>
</dbReference>
<feature type="domain" description="AFP-like" evidence="4">
    <location>
        <begin position="200"/>
        <end position="262"/>
    </location>
</feature>
<dbReference type="InterPro" id="IPR017585">
    <property type="entry name" value="SAF_FlgA"/>
</dbReference>
<evidence type="ECO:0000256" key="3">
    <source>
        <dbReference type="ARBA" id="ARBA00022764"/>
    </source>
</evidence>
<dbReference type="Pfam" id="PF13144">
    <property type="entry name" value="ChapFlgA"/>
    <property type="match status" value="1"/>
</dbReference>
<dbReference type="InterPro" id="IPR036732">
    <property type="entry name" value="AFP_Neu5c_C_sf"/>
</dbReference>
<gene>
    <name evidence="5" type="ORF">BROSI_A3640</name>
</gene>
<evidence type="ECO:0000313" key="6">
    <source>
        <dbReference type="Proteomes" id="UP000032309"/>
    </source>
</evidence>
<evidence type="ECO:0000259" key="4">
    <source>
        <dbReference type="PROSITE" id="PS50844"/>
    </source>
</evidence>